<dbReference type="CDD" id="cd00201">
    <property type="entry name" value="WW"/>
    <property type="match status" value="2"/>
</dbReference>
<dbReference type="Gene3D" id="6.20.430.10">
    <property type="match status" value="1"/>
</dbReference>
<dbReference type="GO" id="GO:0070161">
    <property type="term" value="C:anchoring junction"/>
    <property type="evidence" value="ECO:0007669"/>
    <property type="project" value="UniProtKB-SubCell"/>
</dbReference>
<comment type="caution">
    <text evidence="16">The sequence shown here is derived from an EMBL/GenBank/DDBJ whole genome shotgun (WGS) entry which is preliminary data.</text>
</comment>
<keyword evidence="5" id="KW-0678">Repressor</keyword>
<name>A0ABD2MHJ3_9CUCU</name>
<dbReference type="FunFam" id="2.20.70.10:FF:000012">
    <property type="entry name" value="transcriptional coactivator YAP1 isoform X2"/>
    <property type="match status" value="1"/>
</dbReference>
<evidence type="ECO:0000256" key="3">
    <source>
        <dbReference type="ARBA" id="ARBA00004496"/>
    </source>
</evidence>
<accession>A0ABD2MHJ3</accession>
<dbReference type="SUPFAM" id="SSF51045">
    <property type="entry name" value="WW domain"/>
    <property type="match status" value="2"/>
</dbReference>
<dbReference type="PROSITE" id="PS50020">
    <property type="entry name" value="WW_DOMAIN_2"/>
    <property type="match status" value="2"/>
</dbReference>
<protein>
    <recommendedName>
        <fullName evidence="15">WW domain-containing protein</fullName>
    </recommendedName>
</protein>
<dbReference type="GO" id="GO:0005737">
    <property type="term" value="C:cytoplasm"/>
    <property type="evidence" value="ECO:0007669"/>
    <property type="project" value="UniProtKB-SubCell"/>
</dbReference>
<dbReference type="Gene3D" id="2.20.70.10">
    <property type="match status" value="2"/>
</dbReference>
<evidence type="ECO:0000256" key="1">
    <source>
        <dbReference type="ARBA" id="ARBA00004123"/>
    </source>
</evidence>
<evidence type="ECO:0000259" key="15">
    <source>
        <dbReference type="PROSITE" id="PS50020"/>
    </source>
</evidence>
<dbReference type="EMBL" id="JABFTP020000001">
    <property type="protein sequence ID" value="KAL3265814.1"/>
    <property type="molecule type" value="Genomic_DNA"/>
</dbReference>
<dbReference type="InterPro" id="IPR036020">
    <property type="entry name" value="WW_dom_sf"/>
</dbReference>
<evidence type="ECO:0000256" key="13">
    <source>
        <dbReference type="ARBA" id="ARBA00038057"/>
    </source>
</evidence>
<evidence type="ECO:0000313" key="17">
    <source>
        <dbReference type="Proteomes" id="UP001516400"/>
    </source>
</evidence>
<evidence type="ECO:0000313" key="16">
    <source>
        <dbReference type="EMBL" id="KAL3265814.1"/>
    </source>
</evidence>
<dbReference type="InterPro" id="IPR001202">
    <property type="entry name" value="WW_dom"/>
</dbReference>
<feature type="region of interest" description="Disordered" evidence="14">
    <location>
        <begin position="424"/>
        <end position="446"/>
    </location>
</feature>
<evidence type="ECO:0000256" key="5">
    <source>
        <dbReference type="ARBA" id="ARBA00022491"/>
    </source>
</evidence>
<comment type="subcellular location">
    <subcellularLocation>
        <location evidence="2">Cell junction</location>
    </subcellularLocation>
    <subcellularLocation>
        <location evidence="3">Cytoplasm</location>
    </subcellularLocation>
    <subcellularLocation>
        <location evidence="1">Nucleus</location>
    </subcellularLocation>
</comment>
<organism evidence="16 17">
    <name type="scientific">Cryptolaemus montrouzieri</name>
    <dbReference type="NCBI Taxonomy" id="559131"/>
    <lineage>
        <taxon>Eukaryota</taxon>
        <taxon>Metazoa</taxon>
        <taxon>Ecdysozoa</taxon>
        <taxon>Arthropoda</taxon>
        <taxon>Hexapoda</taxon>
        <taxon>Insecta</taxon>
        <taxon>Pterygota</taxon>
        <taxon>Neoptera</taxon>
        <taxon>Endopterygota</taxon>
        <taxon>Coleoptera</taxon>
        <taxon>Polyphaga</taxon>
        <taxon>Cucujiformia</taxon>
        <taxon>Coccinelloidea</taxon>
        <taxon>Coccinellidae</taxon>
        <taxon>Scymninae</taxon>
        <taxon>Scymnini</taxon>
        <taxon>Cryptolaemus</taxon>
    </lineage>
</organism>
<dbReference type="PANTHER" id="PTHR17616:SF8">
    <property type="entry name" value="TRANSCRIPTIONAL COACTIVATOR YORKIE"/>
    <property type="match status" value="1"/>
</dbReference>
<gene>
    <name evidence="16" type="ORF">HHI36_010011</name>
</gene>
<evidence type="ECO:0000256" key="8">
    <source>
        <dbReference type="ARBA" id="ARBA00022949"/>
    </source>
</evidence>
<comment type="similarity">
    <text evidence="13">Belongs to the YAP1 family.</text>
</comment>
<feature type="region of interest" description="Disordered" evidence="14">
    <location>
        <begin position="253"/>
        <end position="279"/>
    </location>
</feature>
<evidence type="ECO:0000256" key="11">
    <source>
        <dbReference type="ARBA" id="ARBA00023163"/>
    </source>
</evidence>
<keyword evidence="12" id="KW-0539">Nucleus</keyword>
<evidence type="ECO:0000256" key="9">
    <source>
        <dbReference type="ARBA" id="ARBA00023015"/>
    </source>
</evidence>
<feature type="compositionally biased region" description="Polar residues" evidence="14">
    <location>
        <begin position="432"/>
        <end position="446"/>
    </location>
</feature>
<dbReference type="AlphaFoldDB" id="A0ABD2MHJ3"/>
<dbReference type="InterPro" id="IPR051583">
    <property type="entry name" value="YAP1"/>
</dbReference>
<keyword evidence="6" id="KW-0597">Phosphoprotein</keyword>
<keyword evidence="9" id="KW-0805">Transcription regulation</keyword>
<reference evidence="16 17" key="1">
    <citation type="journal article" date="2021" name="BMC Biol.">
        <title>Horizontally acquired antibacterial genes associated with adaptive radiation of ladybird beetles.</title>
        <authorList>
            <person name="Li H.S."/>
            <person name="Tang X.F."/>
            <person name="Huang Y.H."/>
            <person name="Xu Z.Y."/>
            <person name="Chen M.L."/>
            <person name="Du X.Y."/>
            <person name="Qiu B.Y."/>
            <person name="Chen P.T."/>
            <person name="Zhang W."/>
            <person name="Slipinski A."/>
            <person name="Escalona H.E."/>
            <person name="Waterhouse R.M."/>
            <person name="Zwick A."/>
            <person name="Pang H."/>
        </authorList>
    </citation>
    <scope>NUCLEOTIDE SEQUENCE [LARGE SCALE GENOMIC DNA]</scope>
    <source>
        <strain evidence="16">SYSU2018</strain>
    </source>
</reference>
<keyword evidence="4" id="KW-0963">Cytoplasm</keyword>
<sequence>MIRRRRVSASNNYVGSQEAINSIEEDSDDGFEYDLAIIPPELSIVPDEEKGFDDENLPTNLPNDVPGNKEVFIRDEVPLYLVHVMDSSQTNTNLTEWNTETNLQALFDSVLTPSTNLPQQVPWCMRKLPHSFFNPPTTGSKSIDHSRENSSDSGTFTSPGIFTTCPLNSIPLQTVHHRAHSSPATLQQVPISMKESSSYQHLKQHSCDVVSGKAEVSLPFGWEQAVTPEGQMYYLNHITKTTTWEDPRKFRNTQNQSQTSEASEISTDILGPLPEGWKQSSTPEGEIYFINHLTRTTSWFDPRIPIHLQRVRPELMTTASWYSIHVKEQDMRLHLERGKLKQRREELRKHQVLNSNNSMLDHFTTGSIVHERQESSDSANGDSLKDWNTFQAISSSFDVTTYNLLPSFNNTIVSGNDPTVMNDLPELDSSEDIVSSQQYSIESERL</sequence>
<keyword evidence="10" id="KW-0010">Activator</keyword>
<dbReference type="PROSITE" id="PS01159">
    <property type="entry name" value="WW_DOMAIN_1"/>
    <property type="match status" value="2"/>
</dbReference>
<evidence type="ECO:0000256" key="2">
    <source>
        <dbReference type="ARBA" id="ARBA00004282"/>
    </source>
</evidence>
<proteinExistence type="inferred from homology"/>
<dbReference type="FunFam" id="2.20.70.10:FF:000019">
    <property type="entry name" value="Putative transcriptional coactivator YAP1"/>
    <property type="match status" value="1"/>
</dbReference>
<dbReference type="InterPro" id="IPR053819">
    <property type="entry name" value="TEADIR3_omega_loop"/>
</dbReference>
<dbReference type="PANTHER" id="PTHR17616">
    <property type="entry name" value="YES-ASSOCIATED PROTEIN YAP1 FAMILY MEMBER"/>
    <property type="match status" value="1"/>
</dbReference>
<feature type="region of interest" description="Disordered" evidence="14">
    <location>
        <begin position="135"/>
        <end position="154"/>
    </location>
</feature>
<feature type="domain" description="WW" evidence="15">
    <location>
        <begin position="216"/>
        <end position="249"/>
    </location>
</feature>
<evidence type="ECO:0000256" key="10">
    <source>
        <dbReference type="ARBA" id="ARBA00023159"/>
    </source>
</evidence>
<dbReference type="GO" id="GO:0005634">
    <property type="term" value="C:nucleus"/>
    <property type="evidence" value="ECO:0007669"/>
    <property type="project" value="UniProtKB-SubCell"/>
</dbReference>
<dbReference type="Pfam" id="PF00397">
    <property type="entry name" value="WW"/>
    <property type="match status" value="2"/>
</dbReference>
<keyword evidence="11" id="KW-0804">Transcription</keyword>
<keyword evidence="7" id="KW-0677">Repeat</keyword>
<evidence type="ECO:0000256" key="14">
    <source>
        <dbReference type="SAM" id="MobiDB-lite"/>
    </source>
</evidence>
<dbReference type="SMART" id="SM00456">
    <property type="entry name" value="WW"/>
    <property type="match status" value="2"/>
</dbReference>
<dbReference type="Pfam" id="PF15238">
    <property type="entry name" value="TEADIR3"/>
    <property type="match status" value="1"/>
</dbReference>
<dbReference type="Proteomes" id="UP001516400">
    <property type="component" value="Unassembled WGS sequence"/>
</dbReference>
<evidence type="ECO:0000256" key="6">
    <source>
        <dbReference type="ARBA" id="ARBA00022553"/>
    </source>
</evidence>
<evidence type="ECO:0000256" key="4">
    <source>
        <dbReference type="ARBA" id="ARBA00022490"/>
    </source>
</evidence>
<keyword evidence="17" id="KW-1185">Reference proteome</keyword>
<evidence type="ECO:0000256" key="7">
    <source>
        <dbReference type="ARBA" id="ARBA00022737"/>
    </source>
</evidence>
<feature type="domain" description="WW" evidence="15">
    <location>
        <begin position="271"/>
        <end position="304"/>
    </location>
</feature>
<evidence type="ECO:0000256" key="12">
    <source>
        <dbReference type="ARBA" id="ARBA00023242"/>
    </source>
</evidence>
<feature type="compositionally biased region" description="Polar residues" evidence="14">
    <location>
        <begin position="253"/>
        <end position="266"/>
    </location>
</feature>
<keyword evidence="8" id="KW-0965">Cell junction</keyword>